<dbReference type="InterPro" id="IPR023393">
    <property type="entry name" value="START-like_dom_sf"/>
</dbReference>
<dbReference type="STRING" id="947013.SAMN04488109_4271"/>
<evidence type="ECO:0000313" key="2">
    <source>
        <dbReference type="Proteomes" id="UP000184212"/>
    </source>
</evidence>
<dbReference type="SUPFAM" id="SSF55961">
    <property type="entry name" value="Bet v1-like"/>
    <property type="match status" value="1"/>
</dbReference>
<proteinExistence type="predicted"/>
<dbReference type="EMBL" id="FQWQ01000003">
    <property type="protein sequence ID" value="SHH54161.1"/>
    <property type="molecule type" value="Genomic_DNA"/>
</dbReference>
<sequence>MKMIILKAFTILVAIVSMAAVIAMFSKNKYTLTRNIVINKAKEEVFAYIRLNRNQQAYSKWLALDPNTKIQFKGAADGTPGAILTFSSKSNKTGTGEWEIKNIVDGEKMDFELRFLAPFVFTANGTFLTQSIAEQQTKVTWTYNSGMDWPKNFMLLFMDMDKIVGNDIQESLVNVKNNLER</sequence>
<dbReference type="CDD" id="cd07818">
    <property type="entry name" value="SRPBCC_1"/>
    <property type="match status" value="1"/>
</dbReference>
<gene>
    <name evidence="1" type="ORF">SAMN04488109_4271</name>
</gene>
<dbReference type="Gene3D" id="3.30.530.20">
    <property type="match status" value="1"/>
</dbReference>
<protein>
    <submittedName>
        <fullName evidence="1">Polyketide cyclase / dehydrase and lipid transport</fullName>
    </submittedName>
</protein>
<evidence type="ECO:0000313" key="1">
    <source>
        <dbReference type="EMBL" id="SHH54161.1"/>
    </source>
</evidence>
<accession>A0A1M5TU10</accession>
<name>A0A1M5TU10_9BACT</name>
<keyword evidence="2" id="KW-1185">Reference proteome</keyword>
<organism evidence="1 2">
    <name type="scientific">Chryseolinea serpens</name>
    <dbReference type="NCBI Taxonomy" id="947013"/>
    <lineage>
        <taxon>Bacteria</taxon>
        <taxon>Pseudomonadati</taxon>
        <taxon>Bacteroidota</taxon>
        <taxon>Cytophagia</taxon>
        <taxon>Cytophagales</taxon>
        <taxon>Fulvivirgaceae</taxon>
        <taxon>Chryseolinea</taxon>
    </lineage>
</organism>
<dbReference type="Proteomes" id="UP000184212">
    <property type="component" value="Unassembled WGS sequence"/>
</dbReference>
<reference evidence="1 2" key="1">
    <citation type="submission" date="2016-11" db="EMBL/GenBank/DDBJ databases">
        <authorList>
            <person name="Jaros S."/>
            <person name="Januszkiewicz K."/>
            <person name="Wedrychowicz H."/>
        </authorList>
    </citation>
    <scope>NUCLEOTIDE SEQUENCE [LARGE SCALE GENOMIC DNA]</scope>
    <source>
        <strain evidence="1 2">DSM 24574</strain>
    </source>
</reference>
<dbReference type="OrthoDB" id="9807923at2"/>
<dbReference type="AlphaFoldDB" id="A0A1M5TU10"/>
<dbReference type="RefSeq" id="WP_073138019.1">
    <property type="nucleotide sequence ID" value="NZ_FQWQ01000003.1"/>
</dbReference>